<comment type="similarity">
    <text evidence="6">Belongs to the Maf family. YhdE subfamily.</text>
</comment>
<dbReference type="Proteomes" id="UP000078148">
    <property type="component" value="Chromosome"/>
</dbReference>
<dbReference type="FunFam" id="3.90.950.10:FF:000005">
    <property type="entry name" value="7-methyl-GTP pyrophosphatase"/>
    <property type="match status" value="1"/>
</dbReference>
<dbReference type="PANTHER" id="PTHR43213:SF5">
    <property type="entry name" value="BIFUNCTIONAL DTTP_UTP PYROPHOSPHATASE_METHYLTRANSFERASE PROTEIN-RELATED"/>
    <property type="match status" value="1"/>
</dbReference>
<keyword evidence="4 6" id="KW-0378">Hydrolase</keyword>
<comment type="function">
    <text evidence="6">Nucleoside triphosphate pyrophosphatase that hydrolyzes dTTP and UTP. May have a dual role in cell division arrest and in preventing the incorporation of modified nucleotides into cellular nucleic acids.</text>
</comment>
<keyword evidence="3 6" id="KW-0963">Cytoplasm</keyword>
<keyword evidence="8" id="KW-1185">Reference proteome</keyword>
<dbReference type="HAMAP" id="MF_00528">
    <property type="entry name" value="Maf"/>
    <property type="match status" value="1"/>
</dbReference>
<evidence type="ECO:0000256" key="4">
    <source>
        <dbReference type="ARBA" id="ARBA00022801"/>
    </source>
</evidence>
<dbReference type="Gene3D" id="3.90.950.10">
    <property type="match status" value="1"/>
</dbReference>
<dbReference type="EC" id="3.6.1.9" evidence="6"/>
<dbReference type="KEGG" id="pbv:AR543_19960"/>
<comment type="cofactor">
    <cofactor evidence="1 6">
        <name>a divalent metal cation</name>
        <dbReference type="ChEBI" id="CHEBI:60240"/>
    </cofactor>
</comment>
<dbReference type="STRING" id="1616788.AR543_19960"/>
<dbReference type="Pfam" id="PF02545">
    <property type="entry name" value="Maf"/>
    <property type="match status" value="1"/>
</dbReference>
<feature type="site" description="Important for substrate specificity" evidence="6">
    <location>
        <position position="17"/>
    </location>
</feature>
<evidence type="ECO:0000256" key="6">
    <source>
        <dbReference type="HAMAP-Rule" id="MF_00528"/>
    </source>
</evidence>
<feature type="active site" description="Proton acceptor" evidence="6">
    <location>
        <position position="78"/>
    </location>
</feature>
<dbReference type="PIRSF" id="PIRSF006305">
    <property type="entry name" value="Maf"/>
    <property type="match status" value="1"/>
</dbReference>
<comment type="subcellular location">
    <subcellularLocation>
        <location evidence="2 6">Cytoplasm</location>
    </subcellularLocation>
</comment>
<proteinExistence type="inferred from homology"/>
<feature type="site" description="Important for substrate specificity" evidence="6">
    <location>
        <position position="163"/>
    </location>
</feature>
<dbReference type="OrthoDB" id="9807767at2"/>
<feature type="site" description="Important for substrate specificity" evidence="6">
    <location>
        <position position="79"/>
    </location>
</feature>
<gene>
    <name evidence="7" type="ORF">AR543_19960</name>
</gene>
<reference evidence="7 8" key="2">
    <citation type="journal article" date="2016" name="Int. J. Syst. Evol. Microbiol.">
        <title>Paenibacillus bovis sp. nov., isolated from raw yak (Bos grunniens) milk.</title>
        <authorList>
            <person name="Gao C."/>
            <person name="Han J."/>
            <person name="Liu Z."/>
            <person name="Xu X."/>
            <person name="Hang F."/>
            <person name="Wu Z."/>
        </authorList>
    </citation>
    <scope>NUCLEOTIDE SEQUENCE [LARGE SCALE GENOMIC DNA]</scope>
    <source>
        <strain evidence="7 8">BD3526</strain>
    </source>
</reference>
<dbReference type="SUPFAM" id="SSF52972">
    <property type="entry name" value="ITPase-like"/>
    <property type="match status" value="1"/>
</dbReference>
<evidence type="ECO:0000256" key="2">
    <source>
        <dbReference type="ARBA" id="ARBA00004496"/>
    </source>
</evidence>
<organism evidence="7 8">
    <name type="scientific">Paenibacillus bovis</name>
    <dbReference type="NCBI Taxonomy" id="1616788"/>
    <lineage>
        <taxon>Bacteria</taxon>
        <taxon>Bacillati</taxon>
        <taxon>Bacillota</taxon>
        <taxon>Bacilli</taxon>
        <taxon>Bacillales</taxon>
        <taxon>Paenibacillaceae</taxon>
        <taxon>Paenibacillus</taxon>
    </lineage>
</organism>
<dbReference type="AlphaFoldDB" id="A0A172ZK91"/>
<dbReference type="NCBIfam" id="TIGR00172">
    <property type="entry name" value="maf"/>
    <property type="match status" value="1"/>
</dbReference>
<dbReference type="GO" id="GO:0036218">
    <property type="term" value="F:dTTP diphosphatase activity"/>
    <property type="evidence" value="ECO:0007669"/>
    <property type="project" value="RHEA"/>
</dbReference>
<dbReference type="RefSeq" id="WP_060536141.1">
    <property type="nucleotide sequence ID" value="NZ_CP013023.1"/>
</dbReference>
<name>A0A172ZK91_9BACL</name>
<comment type="catalytic activity">
    <reaction evidence="6">
        <text>UTP + H2O = UMP + diphosphate + H(+)</text>
        <dbReference type="Rhea" id="RHEA:29395"/>
        <dbReference type="ChEBI" id="CHEBI:15377"/>
        <dbReference type="ChEBI" id="CHEBI:15378"/>
        <dbReference type="ChEBI" id="CHEBI:33019"/>
        <dbReference type="ChEBI" id="CHEBI:46398"/>
        <dbReference type="ChEBI" id="CHEBI:57865"/>
        <dbReference type="EC" id="3.6.1.9"/>
    </reaction>
</comment>
<dbReference type="InterPro" id="IPR029001">
    <property type="entry name" value="ITPase-like_fam"/>
</dbReference>
<evidence type="ECO:0000256" key="3">
    <source>
        <dbReference type="ARBA" id="ARBA00022490"/>
    </source>
</evidence>
<evidence type="ECO:0000313" key="8">
    <source>
        <dbReference type="Proteomes" id="UP000078148"/>
    </source>
</evidence>
<keyword evidence="5 6" id="KW-0546">Nucleotide metabolism</keyword>
<dbReference type="GO" id="GO:0036221">
    <property type="term" value="F:UTP diphosphatase activity"/>
    <property type="evidence" value="ECO:0007669"/>
    <property type="project" value="RHEA"/>
</dbReference>
<comment type="catalytic activity">
    <reaction evidence="6">
        <text>dTTP + H2O = dTMP + diphosphate + H(+)</text>
        <dbReference type="Rhea" id="RHEA:28534"/>
        <dbReference type="ChEBI" id="CHEBI:15377"/>
        <dbReference type="ChEBI" id="CHEBI:15378"/>
        <dbReference type="ChEBI" id="CHEBI:33019"/>
        <dbReference type="ChEBI" id="CHEBI:37568"/>
        <dbReference type="ChEBI" id="CHEBI:63528"/>
        <dbReference type="EC" id="3.6.1.9"/>
    </reaction>
</comment>
<accession>A0A172ZK91</accession>
<reference evidence="8" key="1">
    <citation type="submission" date="2015-10" db="EMBL/GenBank/DDBJ databases">
        <title>Genome of Paenibacillus bovis sp. nov.</title>
        <authorList>
            <person name="Wu Z."/>
            <person name="Gao C."/>
            <person name="Liu Z."/>
            <person name="Zheng H."/>
        </authorList>
    </citation>
    <scope>NUCLEOTIDE SEQUENCE [LARGE SCALE GENOMIC DNA]</scope>
    <source>
        <strain evidence="8">BD3526</strain>
    </source>
</reference>
<evidence type="ECO:0000313" key="7">
    <source>
        <dbReference type="EMBL" id="ANF98061.1"/>
    </source>
</evidence>
<evidence type="ECO:0000256" key="1">
    <source>
        <dbReference type="ARBA" id="ARBA00001968"/>
    </source>
</evidence>
<dbReference type="InterPro" id="IPR003697">
    <property type="entry name" value="Maf-like"/>
</dbReference>
<dbReference type="CDD" id="cd00555">
    <property type="entry name" value="Maf"/>
    <property type="match status" value="1"/>
</dbReference>
<protein>
    <recommendedName>
        <fullName evidence="6">dTTP/UTP pyrophosphatase</fullName>
        <shortName evidence="6">dTTPase/UTPase</shortName>
        <ecNumber evidence="6">3.6.1.9</ecNumber>
    </recommendedName>
    <alternativeName>
        <fullName evidence="6">Nucleoside triphosphate pyrophosphatase</fullName>
    </alternativeName>
    <alternativeName>
        <fullName evidence="6">Nucleotide pyrophosphatase</fullName>
        <shortName evidence="6">Nucleotide PPase</shortName>
    </alternativeName>
</protein>
<evidence type="ECO:0000256" key="5">
    <source>
        <dbReference type="ARBA" id="ARBA00023080"/>
    </source>
</evidence>
<sequence>MSRESQRRIILASASPRRKELMASLQLKFEIMPSDADESVPGDWSPERIVTELALRKANAVREQYPAQVADAVIVGSDTIVVLDDRIFGKPENEEEAAAMLQSLQGRSHYVYTGIACTDTTTGRTSTGYRHTLVHMKPLAPERIQAYVRSGEPADKAGAYAIQGLGSTLVDRIEGCYFTVVGLPVSLLSDMLEEFDISVLGS</sequence>
<comment type="caution">
    <text evidence="6">Lacks conserved residue(s) required for the propagation of feature annotation.</text>
</comment>
<dbReference type="PANTHER" id="PTHR43213">
    <property type="entry name" value="BIFUNCTIONAL DTTP/UTP PYROPHOSPHATASE/METHYLTRANSFERASE PROTEIN-RELATED"/>
    <property type="match status" value="1"/>
</dbReference>
<dbReference type="GO" id="GO:0009117">
    <property type="term" value="P:nucleotide metabolic process"/>
    <property type="evidence" value="ECO:0007669"/>
    <property type="project" value="UniProtKB-KW"/>
</dbReference>
<dbReference type="GO" id="GO:0005737">
    <property type="term" value="C:cytoplasm"/>
    <property type="evidence" value="ECO:0007669"/>
    <property type="project" value="UniProtKB-SubCell"/>
</dbReference>
<dbReference type="EMBL" id="CP013023">
    <property type="protein sequence ID" value="ANF98061.1"/>
    <property type="molecule type" value="Genomic_DNA"/>
</dbReference>